<dbReference type="EMBL" id="MU970289">
    <property type="protein sequence ID" value="KAK9318839.1"/>
    <property type="molecule type" value="Genomic_DNA"/>
</dbReference>
<name>A0ACC3TCE3_9ASCO</name>
<accession>A0ACC3TCE3</accession>
<keyword evidence="2" id="KW-1185">Reference proteome</keyword>
<evidence type="ECO:0000313" key="2">
    <source>
        <dbReference type="Proteomes" id="UP001489719"/>
    </source>
</evidence>
<comment type="caution">
    <text evidence="1">The sequence shown here is derived from an EMBL/GenBank/DDBJ whole genome shotgun (WGS) entry which is preliminary data.</text>
</comment>
<proteinExistence type="predicted"/>
<dbReference type="Proteomes" id="UP001489719">
    <property type="component" value="Unassembled WGS sequence"/>
</dbReference>
<sequence>MSKKIISIVGATGTQGGSVVDALLNSDTYTIRAVTRNPASEAAQRLAAKGVEVVQADADNISSLATAFTGSHAIYAVSDFVEPFAKGGPEHAMEVESRRGINLAKAASAISTLEHYIWSTLPNSKKISGGRIVVPHFESKNQVDEFIQSEAKLLAKTTFVVLGLYAENFVFFPLFSPIRVPGTDQYIQLHSTASNTSLLALGAARTNVGLFVSAILAQPEKTLPGQWVYAYTDKITLDEMLQAWSVAQGNTAHYVQVEKELYYALWPSWGEENSIMMDFFAWAGDKYWSGEGILTKDDLDVKGLVDVKKAYVYPSL</sequence>
<evidence type="ECO:0000313" key="1">
    <source>
        <dbReference type="EMBL" id="KAK9318839.1"/>
    </source>
</evidence>
<gene>
    <name evidence="1" type="ORF">V1517DRAFT_90575</name>
</gene>
<reference evidence="2" key="1">
    <citation type="journal article" date="2024" name="Front. Bioeng. Biotechnol.">
        <title>Genome-scale model development and genomic sequencing of the oleaginous clade Lipomyces.</title>
        <authorList>
            <person name="Czajka J.J."/>
            <person name="Han Y."/>
            <person name="Kim J."/>
            <person name="Mondo S.J."/>
            <person name="Hofstad B.A."/>
            <person name="Robles A."/>
            <person name="Haridas S."/>
            <person name="Riley R."/>
            <person name="LaButti K."/>
            <person name="Pangilinan J."/>
            <person name="Andreopoulos W."/>
            <person name="Lipzen A."/>
            <person name="Yan J."/>
            <person name="Wang M."/>
            <person name="Ng V."/>
            <person name="Grigoriev I.V."/>
            <person name="Spatafora J.W."/>
            <person name="Magnuson J.K."/>
            <person name="Baker S.E."/>
            <person name="Pomraning K.R."/>
        </authorList>
    </citation>
    <scope>NUCLEOTIDE SEQUENCE [LARGE SCALE GENOMIC DNA]</scope>
    <source>
        <strain evidence="2">CBS 10300</strain>
    </source>
</reference>
<protein>
    <submittedName>
        <fullName evidence="1">NAD(P)-binding protein</fullName>
    </submittedName>
</protein>
<organism evidence="1 2">
    <name type="scientific">Lipomyces orientalis</name>
    <dbReference type="NCBI Taxonomy" id="1233043"/>
    <lineage>
        <taxon>Eukaryota</taxon>
        <taxon>Fungi</taxon>
        <taxon>Dikarya</taxon>
        <taxon>Ascomycota</taxon>
        <taxon>Saccharomycotina</taxon>
        <taxon>Lipomycetes</taxon>
        <taxon>Lipomycetales</taxon>
        <taxon>Lipomycetaceae</taxon>
        <taxon>Lipomyces</taxon>
    </lineage>
</organism>